<evidence type="ECO:0000313" key="15">
    <source>
        <dbReference type="EMBL" id="AWM37272.1"/>
    </source>
</evidence>
<keyword evidence="16" id="KW-1185">Reference proteome</keyword>
<dbReference type="GO" id="GO:0009306">
    <property type="term" value="P:protein secretion"/>
    <property type="evidence" value="ECO:0007669"/>
    <property type="project" value="InterPro"/>
</dbReference>
<evidence type="ECO:0000256" key="14">
    <source>
        <dbReference type="SAM" id="MobiDB-lite"/>
    </source>
</evidence>
<dbReference type="EMBL" id="CP025958">
    <property type="protein sequence ID" value="AWM37272.1"/>
    <property type="molecule type" value="Genomic_DNA"/>
</dbReference>
<keyword evidence="15" id="KW-0966">Cell projection</keyword>
<organism evidence="15 16">
    <name type="scientific">Gemmata obscuriglobus</name>
    <dbReference type="NCBI Taxonomy" id="114"/>
    <lineage>
        <taxon>Bacteria</taxon>
        <taxon>Pseudomonadati</taxon>
        <taxon>Planctomycetota</taxon>
        <taxon>Planctomycetia</taxon>
        <taxon>Gemmatales</taxon>
        <taxon>Gemmataceae</taxon>
        <taxon>Gemmata</taxon>
    </lineage>
</organism>
<evidence type="ECO:0000256" key="8">
    <source>
        <dbReference type="ARBA" id="ARBA00022927"/>
    </source>
</evidence>
<dbReference type="InterPro" id="IPR006135">
    <property type="entry name" value="T3SS_substrate_exporter"/>
</dbReference>
<gene>
    <name evidence="13 15" type="primary">flhB</name>
    <name evidence="15" type="ORF">C1280_09705</name>
</gene>
<dbReference type="PANTHER" id="PTHR30531">
    <property type="entry name" value="FLAGELLAR BIOSYNTHETIC PROTEIN FLHB"/>
    <property type="match status" value="1"/>
</dbReference>
<dbReference type="Proteomes" id="UP000245802">
    <property type="component" value="Chromosome"/>
</dbReference>
<keyword evidence="8 13" id="KW-0653">Protein transport</keyword>
<keyword evidence="9 13" id="KW-1133">Transmembrane helix</keyword>
<feature type="region of interest" description="Disordered" evidence="14">
    <location>
        <begin position="1"/>
        <end position="26"/>
    </location>
</feature>
<accession>A0A2Z3GYY5</accession>
<evidence type="ECO:0000256" key="3">
    <source>
        <dbReference type="ARBA" id="ARBA00021622"/>
    </source>
</evidence>
<feature type="transmembrane region" description="Helical" evidence="13">
    <location>
        <begin position="185"/>
        <end position="212"/>
    </location>
</feature>
<comment type="function">
    <text evidence="12 13">Required for formation of the rod structure in the basal body of the flagellar apparatus. Together with FliI and FliH, may constitute the export apparatus of flagellin.</text>
</comment>
<keyword evidence="6 13" id="KW-0812">Transmembrane</keyword>
<dbReference type="Gene3D" id="6.10.250.2080">
    <property type="match status" value="1"/>
</dbReference>
<name>A0A2Z3GYY5_9BACT</name>
<dbReference type="NCBIfam" id="TIGR00328">
    <property type="entry name" value="flhB"/>
    <property type="match status" value="1"/>
</dbReference>
<evidence type="ECO:0000256" key="10">
    <source>
        <dbReference type="ARBA" id="ARBA00023136"/>
    </source>
</evidence>
<evidence type="ECO:0000256" key="5">
    <source>
        <dbReference type="ARBA" id="ARBA00022475"/>
    </source>
</evidence>
<evidence type="ECO:0000256" key="11">
    <source>
        <dbReference type="ARBA" id="ARBA00023225"/>
    </source>
</evidence>
<protein>
    <recommendedName>
        <fullName evidence="3 13">Flagellar biosynthetic protein FlhB</fullName>
    </recommendedName>
</protein>
<dbReference type="SUPFAM" id="SSF160544">
    <property type="entry name" value="EscU C-terminal domain-like"/>
    <property type="match status" value="1"/>
</dbReference>
<evidence type="ECO:0000256" key="9">
    <source>
        <dbReference type="ARBA" id="ARBA00022989"/>
    </source>
</evidence>
<dbReference type="Pfam" id="PF01312">
    <property type="entry name" value="Bac_export_2"/>
    <property type="match status" value="1"/>
</dbReference>
<dbReference type="KEGG" id="gog:C1280_09705"/>
<evidence type="ECO:0000256" key="4">
    <source>
        <dbReference type="ARBA" id="ARBA00022448"/>
    </source>
</evidence>
<dbReference type="OrthoDB" id="9807950at2"/>
<reference evidence="15 16" key="1">
    <citation type="submission" date="2018-01" db="EMBL/GenBank/DDBJ databases">
        <title>G. obscuriglobus.</title>
        <authorList>
            <person name="Franke J."/>
            <person name="Blomberg W."/>
            <person name="Selmecki A."/>
        </authorList>
    </citation>
    <scope>NUCLEOTIDE SEQUENCE [LARGE SCALE GENOMIC DNA]</scope>
    <source>
        <strain evidence="15 16">DSM 5831</strain>
    </source>
</reference>
<keyword evidence="10 13" id="KW-0472">Membrane</keyword>
<dbReference type="InterPro" id="IPR006136">
    <property type="entry name" value="FlhB"/>
</dbReference>
<feature type="transmembrane region" description="Helical" evidence="13">
    <location>
        <begin position="93"/>
        <end position="117"/>
    </location>
</feature>
<keyword evidence="5 13" id="KW-1003">Cell membrane</keyword>
<comment type="subcellular location">
    <subcellularLocation>
        <location evidence="1">Cell membrane</location>
        <topology evidence="1">Multi-pass membrane protein</topology>
    </subcellularLocation>
</comment>
<evidence type="ECO:0000313" key="16">
    <source>
        <dbReference type="Proteomes" id="UP000245802"/>
    </source>
</evidence>
<comment type="similarity">
    <text evidence="2 13">Belongs to the type III secretion exporter family.</text>
</comment>
<keyword evidence="15" id="KW-0282">Flagellum</keyword>
<dbReference type="Gene3D" id="3.40.1690.10">
    <property type="entry name" value="secretion proteins EscU"/>
    <property type="match status" value="1"/>
</dbReference>
<dbReference type="PRINTS" id="PR00950">
    <property type="entry name" value="TYPE3IMSPROT"/>
</dbReference>
<evidence type="ECO:0000256" key="2">
    <source>
        <dbReference type="ARBA" id="ARBA00010690"/>
    </source>
</evidence>
<dbReference type="GO" id="GO:0005886">
    <property type="term" value="C:plasma membrane"/>
    <property type="evidence" value="ECO:0007669"/>
    <property type="project" value="UniProtKB-SubCell"/>
</dbReference>
<evidence type="ECO:0000256" key="12">
    <source>
        <dbReference type="ARBA" id="ARBA00025078"/>
    </source>
</evidence>
<keyword evidence="15" id="KW-0969">Cilium</keyword>
<dbReference type="GO" id="GO:0044780">
    <property type="term" value="P:bacterial-type flagellum assembly"/>
    <property type="evidence" value="ECO:0007669"/>
    <property type="project" value="InterPro"/>
</dbReference>
<evidence type="ECO:0000256" key="1">
    <source>
        <dbReference type="ARBA" id="ARBA00004651"/>
    </source>
</evidence>
<dbReference type="AlphaFoldDB" id="A0A2Z3GYY5"/>
<dbReference type="PANTHER" id="PTHR30531:SF12">
    <property type="entry name" value="FLAGELLAR BIOSYNTHETIC PROTEIN FLHB"/>
    <property type="match status" value="1"/>
</dbReference>
<feature type="transmembrane region" description="Helical" evidence="13">
    <location>
        <begin position="138"/>
        <end position="165"/>
    </location>
</feature>
<sequence length="355" mass="38530">MAEDVDQESKTEDPTPRRREEARRQGQVPFSAELVGSLVLVAGVLGLRYLGPDLWATMITVFRADLPRVGREEFGTAEAAELLGRTALRMIGAMLPFFGLLLAVGVGASVAQVGFQLNTEKLEPNLDKLNPVGGLGRLFSLGSVVRGLLTVAKVLALAGVAYYVLNGRGGLIASIGMGRIGEAAPVAWALVMRLALYLAGAVALVAVFDYAYQRYKFEQSLMMTKEELKQELKQEEGDPHVKARVRQIARERTKRKMLSEVPKATVVVTNPTHYAVALRYDSNRDSAPVVVAKGKGAFALRIAKRARESGVPVLERPPLARALHSVREGQQIPSALFRAVAEVLAFVMKMRGGTL</sequence>
<dbReference type="RefSeq" id="WP_010048123.1">
    <property type="nucleotide sequence ID" value="NZ_CP025958.1"/>
</dbReference>
<feature type="transmembrane region" description="Helical" evidence="13">
    <location>
        <begin position="28"/>
        <end position="50"/>
    </location>
</feature>
<dbReference type="InterPro" id="IPR029025">
    <property type="entry name" value="T3SS_substrate_exporter_C"/>
</dbReference>
<proteinExistence type="inferred from homology"/>
<feature type="compositionally biased region" description="Basic and acidic residues" evidence="14">
    <location>
        <begin position="7"/>
        <end position="24"/>
    </location>
</feature>
<evidence type="ECO:0000256" key="13">
    <source>
        <dbReference type="RuleBase" id="RU364091"/>
    </source>
</evidence>
<keyword evidence="11 13" id="KW-1006">Bacterial flagellum protein export</keyword>
<keyword evidence="7 13" id="KW-1005">Bacterial flagellum biogenesis</keyword>
<keyword evidence="4 13" id="KW-0813">Transport</keyword>
<evidence type="ECO:0000256" key="6">
    <source>
        <dbReference type="ARBA" id="ARBA00022692"/>
    </source>
</evidence>
<evidence type="ECO:0000256" key="7">
    <source>
        <dbReference type="ARBA" id="ARBA00022795"/>
    </source>
</evidence>